<dbReference type="EMBL" id="AMPO01000005">
    <property type="protein sequence ID" value="EKF85720.1"/>
    <property type="molecule type" value="Genomic_DNA"/>
</dbReference>
<evidence type="ECO:0000313" key="3">
    <source>
        <dbReference type="Proteomes" id="UP000007360"/>
    </source>
</evidence>
<gene>
    <name evidence="2" type="ORF">A994_06560</name>
</gene>
<dbReference type="AlphaFoldDB" id="K2RSI1"/>
<dbReference type="Pfam" id="PF04304">
    <property type="entry name" value="DUF454"/>
    <property type="match status" value="1"/>
</dbReference>
<dbReference type="PIRSF" id="PIRSF016789">
    <property type="entry name" value="DUF454"/>
    <property type="match status" value="1"/>
</dbReference>
<keyword evidence="1" id="KW-0472">Membrane</keyword>
<comment type="caution">
    <text evidence="2">The sequence shown here is derived from an EMBL/GenBank/DDBJ whole genome shotgun (WGS) entry which is preliminary data.</text>
</comment>
<accession>K2RSI1</accession>
<evidence type="ECO:0000256" key="1">
    <source>
        <dbReference type="SAM" id="Phobius"/>
    </source>
</evidence>
<dbReference type="InterPro" id="IPR007401">
    <property type="entry name" value="DUF454"/>
</dbReference>
<protein>
    <recommendedName>
        <fullName evidence="4">DUF454 domain-containing protein</fullName>
    </recommendedName>
</protein>
<dbReference type="Proteomes" id="UP000007360">
    <property type="component" value="Unassembled WGS sequence"/>
</dbReference>
<sequence>MSGKTMETKRLVFLSLGAVLLGVGAVGVVLPVLPTTPLVLASFFCFTKSSKRAERWILSNRYFGSYIENYQTKQGIPLDIKIKSIVFLWATLTVSCYLFQDRSYLLIILPIVGLAVTLHIILLKTKKSVGNQYILKTDPGQI</sequence>
<keyword evidence="1" id="KW-0812">Transmembrane</keyword>
<feature type="transmembrane region" description="Helical" evidence="1">
    <location>
        <begin position="12"/>
        <end position="33"/>
    </location>
</feature>
<evidence type="ECO:0000313" key="2">
    <source>
        <dbReference type="EMBL" id="EKF85720.1"/>
    </source>
</evidence>
<dbReference type="PANTHER" id="PTHR35813">
    <property type="entry name" value="INNER MEMBRANE PROTEIN YBAN"/>
    <property type="match status" value="1"/>
</dbReference>
<dbReference type="GO" id="GO:0005886">
    <property type="term" value="C:plasma membrane"/>
    <property type="evidence" value="ECO:0007669"/>
    <property type="project" value="TreeGrafter"/>
</dbReference>
<organism evidence="2 3">
    <name type="scientific">Methanobacterium formicicum (strain DSM 3637 / PP1)</name>
    <dbReference type="NCBI Taxonomy" id="1204725"/>
    <lineage>
        <taxon>Archaea</taxon>
        <taxon>Methanobacteriati</taxon>
        <taxon>Methanobacteriota</taxon>
        <taxon>Methanomada group</taxon>
        <taxon>Methanobacteria</taxon>
        <taxon>Methanobacteriales</taxon>
        <taxon>Methanobacteriaceae</taxon>
        <taxon>Methanobacterium</taxon>
    </lineage>
</organism>
<dbReference type="PATRIC" id="fig|1204725.3.peg.1315"/>
<proteinExistence type="predicted"/>
<dbReference type="RefSeq" id="WP_004030602.1">
    <property type="nucleotide sequence ID" value="NZ_AMPO01000005.1"/>
</dbReference>
<evidence type="ECO:0008006" key="4">
    <source>
        <dbReference type="Google" id="ProtNLM"/>
    </source>
</evidence>
<reference evidence="2 3" key="1">
    <citation type="journal article" date="2012" name="J. Bacteriol.">
        <title>Draft genome sequence of Methanobacterium formicicum DSM 3637, an archaebacterium isolated from the methane producer amoeba Pelomyxa palustris.</title>
        <authorList>
            <person name="Gutierrez G."/>
        </authorList>
    </citation>
    <scope>NUCLEOTIDE SEQUENCE [LARGE SCALE GENOMIC DNA]</scope>
    <source>
        <strain evidence="3">DSM 3637 / PP1</strain>
    </source>
</reference>
<keyword evidence="1" id="KW-1133">Transmembrane helix</keyword>
<keyword evidence="3" id="KW-1185">Reference proteome</keyword>
<feature type="transmembrane region" description="Helical" evidence="1">
    <location>
        <begin position="104"/>
        <end position="123"/>
    </location>
</feature>
<dbReference type="PANTHER" id="PTHR35813:SF1">
    <property type="entry name" value="INNER MEMBRANE PROTEIN YBAN"/>
    <property type="match status" value="1"/>
</dbReference>
<name>K2RSI1_METFP</name>